<dbReference type="AlphaFoldDB" id="A0A4E0QPW9"/>
<evidence type="ECO:0000313" key="2">
    <source>
        <dbReference type="EMBL" id="TGO02937.1"/>
    </source>
</evidence>
<comment type="caution">
    <text evidence="2">The sequence shown here is derived from an EMBL/GenBank/DDBJ whole genome shotgun (WGS) entry which is preliminary data.</text>
</comment>
<proteinExistence type="predicted"/>
<sequence length="152" mass="17240">MNLFFDTSALVKYFHIEEGTEQVTALIHDSDHEVWILGLARTEFISALFKKYRTRVIDSEQLDLAIAGFEVEYTTFNVEPLSPSVTREAEELLKKYGKYEGLRTLDALHLGGFRLLADEGWVFVSADEVLCNTARLEGFKVINPCSQNESSN</sequence>
<dbReference type="InterPro" id="IPR029060">
    <property type="entry name" value="PIN-like_dom_sf"/>
</dbReference>
<accession>A0A4E0QPW9</accession>
<evidence type="ECO:0000313" key="3">
    <source>
        <dbReference type="Proteomes" id="UP000030428"/>
    </source>
</evidence>
<dbReference type="InterPro" id="IPR002716">
    <property type="entry name" value="PIN_dom"/>
</dbReference>
<reference evidence="2 3" key="1">
    <citation type="journal article" date="2016" name="Front. Microbiol.">
        <title>Single-Cell (Meta-)Genomics of a Dimorphic Candidatus Thiomargarita nelsonii Reveals Genomic Plasticity.</title>
        <authorList>
            <person name="Flood B.E."/>
            <person name="Fliss P."/>
            <person name="Jones D.S."/>
            <person name="Dick G.J."/>
            <person name="Jain S."/>
            <person name="Kaster A.K."/>
            <person name="Winkel M."/>
            <person name="Mussmann M."/>
            <person name="Bailey J."/>
        </authorList>
    </citation>
    <scope>NUCLEOTIDE SEQUENCE [LARGE SCALE GENOMIC DNA]</scope>
    <source>
        <strain evidence="2">Hydrate Ridge</strain>
    </source>
</reference>
<organism evidence="2 3">
    <name type="scientific">Candidatus Thiomargarita nelsonii</name>
    <dbReference type="NCBI Taxonomy" id="1003181"/>
    <lineage>
        <taxon>Bacteria</taxon>
        <taxon>Pseudomonadati</taxon>
        <taxon>Pseudomonadota</taxon>
        <taxon>Gammaproteobacteria</taxon>
        <taxon>Thiotrichales</taxon>
        <taxon>Thiotrichaceae</taxon>
        <taxon>Thiomargarita</taxon>
    </lineage>
</organism>
<dbReference type="EMBL" id="JSZA02000057">
    <property type="protein sequence ID" value="TGO02937.1"/>
    <property type="molecule type" value="Genomic_DNA"/>
</dbReference>
<feature type="domain" description="PIN" evidence="1">
    <location>
        <begin position="4"/>
        <end position="113"/>
    </location>
</feature>
<dbReference type="Proteomes" id="UP000030428">
    <property type="component" value="Unassembled WGS sequence"/>
</dbReference>
<protein>
    <recommendedName>
        <fullName evidence="1">PIN domain-containing protein</fullName>
    </recommendedName>
</protein>
<keyword evidence="3" id="KW-1185">Reference proteome</keyword>
<evidence type="ECO:0000259" key="1">
    <source>
        <dbReference type="Pfam" id="PF01850"/>
    </source>
</evidence>
<name>A0A4E0QPW9_9GAMM</name>
<dbReference type="Pfam" id="PF01850">
    <property type="entry name" value="PIN"/>
    <property type="match status" value="1"/>
</dbReference>
<dbReference type="SUPFAM" id="SSF88723">
    <property type="entry name" value="PIN domain-like"/>
    <property type="match status" value="1"/>
</dbReference>
<gene>
    <name evidence="2" type="ORF">PN36_15755</name>
</gene>
<dbReference type="Gene3D" id="3.40.50.1010">
    <property type="entry name" value="5'-nuclease"/>
    <property type="match status" value="1"/>
</dbReference>
<dbReference type="CDD" id="cd09874">
    <property type="entry name" value="PIN_MT3492-like"/>
    <property type="match status" value="1"/>
</dbReference>